<dbReference type="GO" id="GO:0005524">
    <property type="term" value="F:ATP binding"/>
    <property type="evidence" value="ECO:0007669"/>
    <property type="project" value="UniProtKB-KW"/>
</dbReference>
<organism evidence="8 9">
    <name type="scientific">Vibrio nigripulchritudo SOn1</name>
    <dbReference type="NCBI Taxonomy" id="1238450"/>
    <lineage>
        <taxon>Bacteria</taxon>
        <taxon>Pseudomonadati</taxon>
        <taxon>Pseudomonadota</taxon>
        <taxon>Gammaproteobacteria</taxon>
        <taxon>Vibrionales</taxon>
        <taxon>Vibrionaceae</taxon>
        <taxon>Vibrio</taxon>
    </lineage>
</organism>
<dbReference type="Proteomes" id="UP000018211">
    <property type="component" value="Unassembled WGS sequence"/>
</dbReference>
<dbReference type="InterPro" id="IPR002197">
    <property type="entry name" value="HTH_Fis"/>
</dbReference>
<feature type="domain" description="Response regulatory" evidence="7">
    <location>
        <begin position="7"/>
        <end position="121"/>
    </location>
</feature>
<keyword evidence="5" id="KW-0597">Phosphoprotein</keyword>
<dbReference type="InterPro" id="IPR009057">
    <property type="entry name" value="Homeodomain-like_sf"/>
</dbReference>
<dbReference type="SUPFAM" id="SSF52172">
    <property type="entry name" value="CheY-like"/>
    <property type="match status" value="1"/>
</dbReference>
<dbReference type="RefSeq" id="WP_022611127.1">
    <property type="nucleotide sequence ID" value="NZ_LK391965.1"/>
</dbReference>
<evidence type="ECO:0000259" key="6">
    <source>
        <dbReference type="PROSITE" id="PS50045"/>
    </source>
</evidence>
<dbReference type="InterPro" id="IPR011006">
    <property type="entry name" value="CheY-like_superfamily"/>
</dbReference>
<dbReference type="GO" id="GO:0000160">
    <property type="term" value="P:phosphorelay signal transduction system"/>
    <property type="evidence" value="ECO:0007669"/>
    <property type="project" value="InterPro"/>
</dbReference>
<dbReference type="Gene3D" id="3.40.50.300">
    <property type="entry name" value="P-loop containing nucleotide triphosphate hydrolases"/>
    <property type="match status" value="1"/>
</dbReference>
<dbReference type="Pfam" id="PF00072">
    <property type="entry name" value="Response_reg"/>
    <property type="match status" value="1"/>
</dbReference>
<dbReference type="Pfam" id="PF14532">
    <property type="entry name" value="Sigma54_activ_2"/>
    <property type="match status" value="1"/>
</dbReference>
<name>A0AAV2VM55_9VIBR</name>
<dbReference type="Pfam" id="PF25601">
    <property type="entry name" value="AAA_lid_14"/>
    <property type="match status" value="1"/>
</dbReference>
<evidence type="ECO:0000256" key="4">
    <source>
        <dbReference type="ARBA" id="ARBA00023163"/>
    </source>
</evidence>
<proteinExistence type="predicted"/>
<evidence type="ECO:0000256" key="2">
    <source>
        <dbReference type="ARBA" id="ARBA00022840"/>
    </source>
</evidence>
<reference evidence="8 9" key="1">
    <citation type="journal article" date="2013" name="ISME J.">
        <title>Comparative genomics of pathogenic lineages of Vibrio nigripulchritudo identifies virulence-associated traits.</title>
        <authorList>
            <person name="Goudenege D."/>
            <person name="Labreuche Y."/>
            <person name="Krin E."/>
            <person name="Ansquer D."/>
            <person name="Mangenot S."/>
            <person name="Calteau A."/>
            <person name="Medigue C."/>
            <person name="Mazel D."/>
            <person name="Polz M.F."/>
            <person name="Le Roux F."/>
        </authorList>
    </citation>
    <scope>NUCLEOTIDE SEQUENCE [LARGE SCALE GENOMIC DNA]</scope>
    <source>
        <strain evidence="8 9">SOn1</strain>
    </source>
</reference>
<comment type="caution">
    <text evidence="8">The sequence shown here is derived from an EMBL/GenBank/DDBJ whole genome shotgun (WGS) entry which is preliminary data.</text>
</comment>
<dbReference type="Gene3D" id="1.10.10.60">
    <property type="entry name" value="Homeodomain-like"/>
    <property type="match status" value="1"/>
</dbReference>
<dbReference type="Gene3D" id="1.10.8.60">
    <property type="match status" value="1"/>
</dbReference>
<accession>A0AAV2VM55</accession>
<dbReference type="PROSITE" id="PS50110">
    <property type="entry name" value="RESPONSE_REGULATORY"/>
    <property type="match status" value="1"/>
</dbReference>
<dbReference type="InterPro" id="IPR027417">
    <property type="entry name" value="P-loop_NTPase"/>
</dbReference>
<evidence type="ECO:0000313" key="8">
    <source>
        <dbReference type="EMBL" id="CCO45767.1"/>
    </source>
</evidence>
<dbReference type="PROSITE" id="PS50045">
    <property type="entry name" value="SIGMA54_INTERACT_4"/>
    <property type="match status" value="1"/>
</dbReference>
<dbReference type="GO" id="GO:0043565">
    <property type="term" value="F:sequence-specific DNA binding"/>
    <property type="evidence" value="ECO:0007669"/>
    <property type="project" value="InterPro"/>
</dbReference>
<dbReference type="SUPFAM" id="SSF52540">
    <property type="entry name" value="P-loop containing nucleoside triphosphate hydrolases"/>
    <property type="match status" value="1"/>
</dbReference>
<dbReference type="EMBL" id="CAOF01000064">
    <property type="protein sequence ID" value="CCO45767.1"/>
    <property type="molecule type" value="Genomic_DNA"/>
</dbReference>
<protein>
    <submittedName>
        <fullName evidence="8">Response regulator containing CheY-like receiver, AAA-type ATPase, and DNA-binding domains</fullName>
    </submittedName>
</protein>
<evidence type="ECO:0000256" key="1">
    <source>
        <dbReference type="ARBA" id="ARBA00022741"/>
    </source>
</evidence>
<evidence type="ECO:0000256" key="5">
    <source>
        <dbReference type="PROSITE-ProRule" id="PRU00169"/>
    </source>
</evidence>
<dbReference type="GO" id="GO:0006355">
    <property type="term" value="P:regulation of DNA-templated transcription"/>
    <property type="evidence" value="ECO:0007669"/>
    <property type="project" value="InterPro"/>
</dbReference>
<keyword evidence="3" id="KW-0805">Transcription regulation</keyword>
<dbReference type="InterPro" id="IPR001789">
    <property type="entry name" value="Sig_transdc_resp-reg_receiver"/>
</dbReference>
<dbReference type="InterPro" id="IPR002078">
    <property type="entry name" value="Sigma_54_int"/>
</dbReference>
<dbReference type="AlphaFoldDB" id="A0AAV2VM55"/>
<keyword evidence="2" id="KW-0067">ATP-binding</keyword>
<gene>
    <name evidence="8" type="ORF">VIBNISOn1_1560027</name>
</gene>
<sequence>MVLNKFSVLMVDDDQDVLDSYAHLMSIANLPAKCESDSTKVCQYIDANWAGVVIVDMYMPKLNGMELLTKIKAIDPDIPVIVITGHGDIPMAVDAVKKGASDFLEKPIDPPALLELIHKQLNIRKSFIEQKQNIVESVRKEVIGQSPQMVIIKDHIAQLSLLKSHLVISGESGCGRRSLAHLVHQLSSSSDGTYVQVQGNLIDSKEDIDNLLERSCSGTLVVTNIHESPISAQQYLTQELLKQERTACSKTRLIGIFNEDPEQWIRDEKLHPELYYLLSQGKIDVPPLRKRPDDIAILFHYFLKQSCNKLGKPLPNIDNHYLNTLRNHHWSGNVRELKNVAELYAIGIIKLTGQDRLAHHDVLQTPLDDLIDDYEKQVIEDALFLFSGKVTEAANHLQVPRKKLYLRMKKHGIEKDKFKSRS</sequence>
<evidence type="ECO:0000259" key="7">
    <source>
        <dbReference type="PROSITE" id="PS50110"/>
    </source>
</evidence>
<keyword evidence="4" id="KW-0804">Transcription</keyword>
<dbReference type="SMART" id="SM00448">
    <property type="entry name" value="REC"/>
    <property type="match status" value="1"/>
</dbReference>
<feature type="domain" description="Sigma-54 factor interaction" evidence="6">
    <location>
        <begin position="142"/>
        <end position="346"/>
    </location>
</feature>
<dbReference type="InterPro" id="IPR058031">
    <property type="entry name" value="AAA_lid_NorR"/>
</dbReference>
<feature type="modified residue" description="4-aspartylphosphate" evidence="5">
    <location>
        <position position="56"/>
    </location>
</feature>
<dbReference type="SUPFAM" id="SSF46689">
    <property type="entry name" value="Homeodomain-like"/>
    <property type="match status" value="1"/>
</dbReference>
<dbReference type="PANTHER" id="PTHR32071">
    <property type="entry name" value="TRANSCRIPTIONAL REGULATORY PROTEIN"/>
    <property type="match status" value="1"/>
</dbReference>
<dbReference type="PANTHER" id="PTHR32071:SF29">
    <property type="entry name" value="PHOSPHOGLYCERATE TRANSPORT SYSTEM TRANSCRIPTIONAL REGULATORY PROTEIN PGTA"/>
    <property type="match status" value="1"/>
</dbReference>
<dbReference type="Pfam" id="PF02954">
    <property type="entry name" value="HTH_8"/>
    <property type="match status" value="1"/>
</dbReference>
<evidence type="ECO:0000256" key="3">
    <source>
        <dbReference type="ARBA" id="ARBA00023015"/>
    </source>
</evidence>
<keyword evidence="1" id="KW-0547">Nucleotide-binding</keyword>
<keyword evidence="8" id="KW-0238">DNA-binding</keyword>
<evidence type="ECO:0000313" key="9">
    <source>
        <dbReference type="Proteomes" id="UP000018211"/>
    </source>
</evidence>
<dbReference type="Gene3D" id="3.40.50.2300">
    <property type="match status" value="1"/>
</dbReference>